<organism evidence="1 2">
    <name type="scientific">Crenichthys baileyi</name>
    <name type="common">White River springfish</name>
    <dbReference type="NCBI Taxonomy" id="28760"/>
    <lineage>
        <taxon>Eukaryota</taxon>
        <taxon>Metazoa</taxon>
        <taxon>Chordata</taxon>
        <taxon>Craniata</taxon>
        <taxon>Vertebrata</taxon>
        <taxon>Euteleostomi</taxon>
        <taxon>Actinopterygii</taxon>
        <taxon>Neopterygii</taxon>
        <taxon>Teleostei</taxon>
        <taxon>Neoteleostei</taxon>
        <taxon>Acanthomorphata</taxon>
        <taxon>Ovalentaria</taxon>
        <taxon>Atherinomorphae</taxon>
        <taxon>Cyprinodontiformes</taxon>
        <taxon>Goodeidae</taxon>
        <taxon>Crenichthys</taxon>
    </lineage>
</organism>
<sequence>MAASLVWLFSHISDYCTLQELDYGYMQMGNSPSDMHHDRIYVFDQGQVVGFRSGAILWREGVRGFHGVCVFWNCSLCGTALRKDFVNSLTRAGPEQSYVNLIRFGHGPITCMENLLWMA</sequence>
<reference evidence="1 2" key="1">
    <citation type="submission" date="2021-06" db="EMBL/GenBank/DDBJ databases">
        <authorList>
            <person name="Palmer J.M."/>
        </authorList>
    </citation>
    <scope>NUCLEOTIDE SEQUENCE [LARGE SCALE GENOMIC DNA]</scope>
    <source>
        <strain evidence="1 2">MEX-2019</strain>
        <tissue evidence="1">Muscle</tissue>
    </source>
</reference>
<evidence type="ECO:0000313" key="2">
    <source>
        <dbReference type="Proteomes" id="UP001311232"/>
    </source>
</evidence>
<proteinExistence type="predicted"/>
<gene>
    <name evidence="1" type="ORF">CRENBAI_008718</name>
</gene>
<name>A0AAV9RMN3_9TELE</name>
<dbReference type="EMBL" id="JAHHUM010001617">
    <property type="protein sequence ID" value="KAK5610231.1"/>
    <property type="molecule type" value="Genomic_DNA"/>
</dbReference>
<protein>
    <submittedName>
        <fullName evidence="1">Uncharacterized protein</fullName>
    </submittedName>
</protein>
<keyword evidence="2" id="KW-1185">Reference proteome</keyword>
<evidence type="ECO:0000313" key="1">
    <source>
        <dbReference type="EMBL" id="KAK5610231.1"/>
    </source>
</evidence>
<dbReference type="AlphaFoldDB" id="A0AAV9RMN3"/>
<accession>A0AAV9RMN3</accession>
<comment type="caution">
    <text evidence="1">The sequence shown here is derived from an EMBL/GenBank/DDBJ whole genome shotgun (WGS) entry which is preliminary data.</text>
</comment>
<dbReference type="Proteomes" id="UP001311232">
    <property type="component" value="Unassembled WGS sequence"/>
</dbReference>